<dbReference type="InterPro" id="IPR002711">
    <property type="entry name" value="HNH"/>
</dbReference>
<dbReference type="SMART" id="SM00507">
    <property type="entry name" value="HNHc"/>
    <property type="match status" value="1"/>
</dbReference>
<name>A0A7G9GD18_9FIRM</name>
<dbReference type="EMBL" id="CP060635">
    <property type="protein sequence ID" value="QNM08700.1"/>
    <property type="molecule type" value="Genomic_DNA"/>
</dbReference>
<dbReference type="Gene3D" id="1.10.30.50">
    <property type="match status" value="1"/>
</dbReference>
<protein>
    <submittedName>
        <fullName evidence="2">HNH endonuclease</fullName>
    </submittedName>
</protein>
<evidence type="ECO:0000259" key="1">
    <source>
        <dbReference type="SMART" id="SM00507"/>
    </source>
</evidence>
<sequence length="283" mass="32917">MSFNPGLEIGAELTNSELCELFHCGNMGGMRRSKRTNTLVIISDDTKDLYRDVWRDGILHYTGMGKVGDQVLEGNQNRTLYYSEDNGVEIHLFEVFDKGVYTYRGIARLVDKPYEAFQQDDQGNMRKVWIFPLKPLNTWPEEQTEPLEKDIVRLSNQDLDRRSKRSHGKRAPRITESMIYYRDPYLKEIVRRIADGKCQLCGMAAPFIDRNNEPYLEEHHVQWLADGGEDTIDNVVALCPNCHRKIHILKAPTDVLILERVAEANRRKFDRLISYEKKIARLK</sequence>
<gene>
    <name evidence="2" type="ORF">H9Q79_18000</name>
</gene>
<dbReference type="Pfam" id="PF01844">
    <property type="entry name" value="HNH"/>
    <property type="match status" value="1"/>
</dbReference>
<dbReference type="KEGG" id="whj:H9Q79_18000"/>
<dbReference type="InterPro" id="IPR058712">
    <property type="entry name" value="SRA_ScoMcrA"/>
</dbReference>
<reference evidence="2 3" key="1">
    <citation type="submission" date="2020-08" db="EMBL/GenBank/DDBJ databases">
        <authorList>
            <person name="Liu C."/>
            <person name="Sun Q."/>
        </authorList>
    </citation>
    <scope>NUCLEOTIDE SEQUENCE [LARGE SCALE GENOMIC DNA]</scope>
    <source>
        <strain evidence="2 3">NSJ-29</strain>
    </source>
</reference>
<evidence type="ECO:0000313" key="3">
    <source>
        <dbReference type="Proteomes" id="UP000515860"/>
    </source>
</evidence>
<keyword evidence="3" id="KW-1185">Reference proteome</keyword>
<keyword evidence="2" id="KW-0378">Hydrolase</keyword>
<dbReference type="GO" id="GO:0004519">
    <property type="term" value="F:endonuclease activity"/>
    <property type="evidence" value="ECO:0007669"/>
    <property type="project" value="UniProtKB-KW"/>
</dbReference>
<dbReference type="GO" id="GO:0008270">
    <property type="term" value="F:zinc ion binding"/>
    <property type="evidence" value="ECO:0007669"/>
    <property type="project" value="InterPro"/>
</dbReference>
<feature type="domain" description="HNH nuclease" evidence="1">
    <location>
        <begin position="185"/>
        <end position="244"/>
    </location>
</feature>
<dbReference type="AlphaFoldDB" id="A0A7G9GD18"/>
<dbReference type="Pfam" id="PF26348">
    <property type="entry name" value="SRA_ScoMcrA"/>
    <property type="match status" value="1"/>
</dbReference>
<dbReference type="InterPro" id="IPR003615">
    <property type="entry name" value="HNH_nuc"/>
</dbReference>
<evidence type="ECO:0000313" key="2">
    <source>
        <dbReference type="EMBL" id="QNM08700.1"/>
    </source>
</evidence>
<accession>A0A7G9GD18</accession>
<keyword evidence="2" id="KW-0255">Endonuclease</keyword>
<organism evidence="2 3">
    <name type="scientific">Wansuia hejianensis</name>
    <dbReference type="NCBI Taxonomy" id="2763667"/>
    <lineage>
        <taxon>Bacteria</taxon>
        <taxon>Bacillati</taxon>
        <taxon>Bacillota</taxon>
        <taxon>Clostridia</taxon>
        <taxon>Lachnospirales</taxon>
        <taxon>Lachnospiraceae</taxon>
        <taxon>Wansuia</taxon>
    </lineage>
</organism>
<dbReference type="Proteomes" id="UP000515860">
    <property type="component" value="Chromosome"/>
</dbReference>
<dbReference type="RefSeq" id="WP_118645823.1">
    <property type="nucleotide sequence ID" value="NZ_CP060635.1"/>
</dbReference>
<keyword evidence="2" id="KW-0540">Nuclease</keyword>
<proteinExistence type="predicted"/>
<dbReference type="GO" id="GO:0003676">
    <property type="term" value="F:nucleic acid binding"/>
    <property type="evidence" value="ECO:0007669"/>
    <property type="project" value="InterPro"/>
</dbReference>
<dbReference type="CDD" id="cd00085">
    <property type="entry name" value="HNHc"/>
    <property type="match status" value="1"/>
</dbReference>